<proteinExistence type="predicted"/>
<sequence length="116" mass="12787">MMVCNQISPSCTNLGWGLTDKGVVTVSLDQIDVYCDQGCYAHTMAVRKCINDVKRDFWFATRAHVQYVSDTISKGCSARKAFTTANYKASSGIKVYQKAYVSVISSLVVLVAIFNL</sequence>
<accession>A0A7N2KNG0</accession>
<reference evidence="2" key="2">
    <citation type="submission" date="2021-01" db="UniProtKB">
        <authorList>
            <consortium name="EnsemblPlants"/>
        </authorList>
    </citation>
    <scope>IDENTIFICATION</scope>
</reference>
<dbReference type="OMA" id="TISKGCS"/>
<keyword evidence="3" id="KW-1185">Reference proteome</keyword>
<dbReference type="EMBL" id="LRBV02000001">
    <property type="status" value="NOT_ANNOTATED_CDS"/>
    <property type="molecule type" value="Genomic_DNA"/>
</dbReference>
<name>A0A7N2KNG0_QUELO</name>
<dbReference type="AlphaFoldDB" id="A0A7N2KNG0"/>
<feature type="domain" description="DUF7731" evidence="1">
    <location>
        <begin position="6"/>
        <end position="83"/>
    </location>
</feature>
<dbReference type="InterPro" id="IPR056633">
    <property type="entry name" value="DUF7731"/>
</dbReference>
<dbReference type="Gramene" id="QL01p024407:mrna">
    <property type="protein sequence ID" value="QL01p024407:mrna"/>
    <property type="gene ID" value="QL01p024407"/>
</dbReference>
<dbReference type="PANTHER" id="PTHR34366:SF7">
    <property type="entry name" value="TRANSMEMBRANE PROTEIN"/>
    <property type="match status" value="1"/>
</dbReference>
<evidence type="ECO:0000313" key="2">
    <source>
        <dbReference type="EnsemblPlants" id="QL01p024407:mrna"/>
    </source>
</evidence>
<evidence type="ECO:0000313" key="3">
    <source>
        <dbReference type="Proteomes" id="UP000594261"/>
    </source>
</evidence>
<reference evidence="2 3" key="1">
    <citation type="journal article" date="2016" name="G3 (Bethesda)">
        <title>First Draft Assembly and Annotation of the Genome of a California Endemic Oak Quercus lobata Nee (Fagaceae).</title>
        <authorList>
            <person name="Sork V.L."/>
            <person name="Fitz-Gibbon S.T."/>
            <person name="Puiu D."/>
            <person name="Crepeau M."/>
            <person name="Gugger P.F."/>
            <person name="Sherman R."/>
            <person name="Stevens K."/>
            <person name="Langley C.H."/>
            <person name="Pellegrini M."/>
            <person name="Salzberg S.L."/>
        </authorList>
    </citation>
    <scope>NUCLEOTIDE SEQUENCE [LARGE SCALE GENOMIC DNA]</scope>
    <source>
        <strain evidence="2 3">cv. SW786</strain>
    </source>
</reference>
<dbReference type="PANTHER" id="PTHR34366">
    <property type="entry name" value="OS07G0289901 PROTEIN-RELATED"/>
    <property type="match status" value="1"/>
</dbReference>
<dbReference type="Pfam" id="PF24865">
    <property type="entry name" value="DUF7731"/>
    <property type="match status" value="1"/>
</dbReference>
<evidence type="ECO:0000259" key="1">
    <source>
        <dbReference type="Pfam" id="PF24865"/>
    </source>
</evidence>
<organism evidence="2 3">
    <name type="scientific">Quercus lobata</name>
    <name type="common">Valley oak</name>
    <dbReference type="NCBI Taxonomy" id="97700"/>
    <lineage>
        <taxon>Eukaryota</taxon>
        <taxon>Viridiplantae</taxon>
        <taxon>Streptophyta</taxon>
        <taxon>Embryophyta</taxon>
        <taxon>Tracheophyta</taxon>
        <taxon>Spermatophyta</taxon>
        <taxon>Magnoliopsida</taxon>
        <taxon>eudicotyledons</taxon>
        <taxon>Gunneridae</taxon>
        <taxon>Pentapetalae</taxon>
        <taxon>rosids</taxon>
        <taxon>fabids</taxon>
        <taxon>Fagales</taxon>
        <taxon>Fagaceae</taxon>
        <taxon>Quercus</taxon>
    </lineage>
</organism>
<protein>
    <recommendedName>
        <fullName evidence="1">DUF7731 domain-containing protein</fullName>
    </recommendedName>
</protein>
<dbReference type="EnsemblPlants" id="QL01p024407:mrna">
    <property type="protein sequence ID" value="QL01p024407:mrna"/>
    <property type="gene ID" value="QL01p024407"/>
</dbReference>
<dbReference type="InParanoid" id="A0A7N2KNG0"/>
<dbReference type="Proteomes" id="UP000594261">
    <property type="component" value="Chromosome 1"/>
</dbReference>